<reference evidence="2" key="1">
    <citation type="journal article" date="2013" name="Stand. Genomic Sci.">
        <title>Genome sequence of the Litoreibacter arenae type strain (DSM 19593(T)), a member of the Roseobacter clade isolated from sea sand.</title>
        <authorList>
            <person name="Riedel T."/>
            <person name="Fiebig A."/>
            <person name="Petersen J."/>
            <person name="Gronow S."/>
            <person name="Kyrpides N.C."/>
            <person name="Goker M."/>
            <person name="Klenk H.P."/>
        </authorList>
    </citation>
    <scope>NUCLEOTIDE SEQUENCE [LARGE SCALE GENOMIC DNA]</scope>
    <source>
        <strain evidence="2">DSM 19593</strain>
    </source>
</reference>
<dbReference type="AlphaFoldDB" id="S9QJ28"/>
<gene>
    <name evidence="1" type="ORF">thalar_00011</name>
</gene>
<protein>
    <submittedName>
        <fullName evidence="1">Uncharacterized protein</fullName>
    </submittedName>
</protein>
<dbReference type="Proteomes" id="UP000015351">
    <property type="component" value="Unassembled WGS sequence"/>
</dbReference>
<name>S9QJ28_9RHOB</name>
<dbReference type="EMBL" id="AONI01000005">
    <property type="protein sequence ID" value="EPX81456.1"/>
    <property type="molecule type" value="Genomic_DNA"/>
</dbReference>
<dbReference type="HOGENOM" id="CLU_3235652_0_0_5"/>
<proteinExistence type="predicted"/>
<organism evidence="1 2">
    <name type="scientific">Litoreibacter arenae DSM 19593</name>
    <dbReference type="NCBI Taxonomy" id="1123360"/>
    <lineage>
        <taxon>Bacteria</taxon>
        <taxon>Pseudomonadati</taxon>
        <taxon>Pseudomonadota</taxon>
        <taxon>Alphaproteobacteria</taxon>
        <taxon>Rhodobacterales</taxon>
        <taxon>Roseobacteraceae</taxon>
        <taxon>Litoreibacter</taxon>
    </lineage>
</organism>
<dbReference type="STRING" id="1123360.thalar_00011"/>
<keyword evidence="2" id="KW-1185">Reference proteome</keyword>
<sequence>MLGLGGAEVQRVDDVERVAQGVTGAELVDDFREVSDFSAYGPV</sequence>
<accession>S9QJ28</accession>
<evidence type="ECO:0000313" key="2">
    <source>
        <dbReference type="Proteomes" id="UP000015351"/>
    </source>
</evidence>
<comment type="caution">
    <text evidence="1">The sequence shown here is derived from an EMBL/GenBank/DDBJ whole genome shotgun (WGS) entry which is preliminary data.</text>
</comment>
<evidence type="ECO:0000313" key="1">
    <source>
        <dbReference type="EMBL" id="EPX81456.1"/>
    </source>
</evidence>